<gene>
    <name evidence="1" type="ORF">Val02_81750</name>
</gene>
<organism evidence="1 2">
    <name type="scientific">Virgisporangium aliadipatigenens</name>
    <dbReference type="NCBI Taxonomy" id="741659"/>
    <lineage>
        <taxon>Bacteria</taxon>
        <taxon>Bacillati</taxon>
        <taxon>Actinomycetota</taxon>
        <taxon>Actinomycetes</taxon>
        <taxon>Micromonosporales</taxon>
        <taxon>Micromonosporaceae</taxon>
        <taxon>Virgisporangium</taxon>
    </lineage>
</organism>
<sequence length="226" mass="24264">MNNTDADAIAAGYTAFGQLLADNPHLTTGHEVGPARGSLNIYLFLGGNIRARILEFVEAFRAAGWEISEYTNRGQGGIKAQLGALTVKVYADTADLGAEPPPPPPAYVPLLVDEDQRLFEQQMEELDRGRERLRELDEPPVDDGATQRQRCLAAHPDDQTDCDGPVDAVQVVDKESTVVTGCIRHGAVLLASLDGGRIWPGSVDGAAIEVHKQAQHLRPFSFGGAA</sequence>
<dbReference type="Proteomes" id="UP000619260">
    <property type="component" value="Unassembled WGS sequence"/>
</dbReference>
<accession>A0A8J3YSZ2</accession>
<keyword evidence="2" id="KW-1185">Reference proteome</keyword>
<reference evidence="1" key="1">
    <citation type="submission" date="2021-01" db="EMBL/GenBank/DDBJ databases">
        <title>Whole genome shotgun sequence of Virgisporangium aliadipatigenens NBRC 105644.</title>
        <authorList>
            <person name="Komaki H."/>
            <person name="Tamura T."/>
        </authorList>
    </citation>
    <scope>NUCLEOTIDE SEQUENCE</scope>
    <source>
        <strain evidence="1">NBRC 105644</strain>
    </source>
</reference>
<dbReference type="RefSeq" id="WP_203904698.1">
    <property type="nucleotide sequence ID" value="NZ_BOPF01000046.1"/>
</dbReference>
<name>A0A8J3YSZ2_9ACTN</name>
<protein>
    <submittedName>
        <fullName evidence="1">Uncharacterized protein</fullName>
    </submittedName>
</protein>
<dbReference type="EMBL" id="BOPF01000046">
    <property type="protein sequence ID" value="GIJ51289.1"/>
    <property type="molecule type" value="Genomic_DNA"/>
</dbReference>
<dbReference type="AlphaFoldDB" id="A0A8J3YSZ2"/>
<proteinExistence type="predicted"/>
<evidence type="ECO:0000313" key="1">
    <source>
        <dbReference type="EMBL" id="GIJ51289.1"/>
    </source>
</evidence>
<comment type="caution">
    <text evidence="1">The sequence shown here is derived from an EMBL/GenBank/DDBJ whole genome shotgun (WGS) entry which is preliminary data.</text>
</comment>
<evidence type="ECO:0000313" key="2">
    <source>
        <dbReference type="Proteomes" id="UP000619260"/>
    </source>
</evidence>